<dbReference type="OMA" id="IYNHEEF"/>
<dbReference type="AlphaFoldDB" id="A0A138ZZQ7"/>
<evidence type="ECO:0000256" key="5">
    <source>
        <dbReference type="ARBA" id="ARBA00022664"/>
    </source>
</evidence>
<dbReference type="InterPro" id="IPR035979">
    <property type="entry name" value="RBD_domain_sf"/>
</dbReference>
<evidence type="ECO:0000313" key="15">
    <source>
        <dbReference type="Proteomes" id="UP000070544"/>
    </source>
</evidence>
<evidence type="ECO:0000259" key="13">
    <source>
        <dbReference type="PROSITE" id="PS50102"/>
    </source>
</evidence>
<evidence type="ECO:0000256" key="4">
    <source>
        <dbReference type="ARBA" id="ARBA00022490"/>
    </source>
</evidence>
<evidence type="ECO:0000256" key="2">
    <source>
        <dbReference type="ARBA" id="ARBA00004496"/>
    </source>
</evidence>
<dbReference type="GO" id="GO:0008380">
    <property type="term" value="P:RNA splicing"/>
    <property type="evidence" value="ECO:0007669"/>
    <property type="project" value="UniProtKB-KW"/>
</dbReference>
<dbReference type="Pfam" id="PF00076">
    <property type="entry name" value="RRM_1"/>
    <property type="match status" value="1"/>
</dbReference>
<dbReference type="GO" id="GO:0006397">
    <property type="term" value="P:mRNA processing"/>
    <property type="evidence" value="ECO:0007669"/>
    <property type="project" value="UniProtKB-KW"/>
</dbReference>
<accession>A0A138ZZQ7</accession>
<dbReference type="FunFam" id="3.30.70.330:FF:000525">
    <property type="entry name" value="RNA-binding protein 8A"/>
    <property type="match status" value="1"/>
</dbReference>
<dbReference type="GO" id="GO:0005737">
    <property type="term" value="C:cytoplasm"/>
    <property type="evidence" value="ECO:0007669"/>
    <property type="project" value="UniProtKB-SubCell"/>
</dbReference>
<dbReference type="STRING" id="1344416.A0A138ZZQ7"/>
<feature type="domain" description="RRM" evidence="13">
    <location>
        <begin position="54"/>
        <end position="132"/>
    </location>
</feature>
<name>A0A138ZZQ7_GONPJ</name>
<keyword evidence="9" id="KW-0539">Nucleus</keyword>
<dbReference type="SUPFAM" id="SSF54928">
    <property type="entry name" value="RNA-binding domain, RBD"/>
    <property type="match status" value="1"/>
</dbReference>
<dbReference type="InterPro" id="IPR033744">
    <property type="entry name" value="RRM_RBM8"/>
</dbReference>
<comment type="subcellular location">
    <subcellularLocation>
        <location evidence="2">Cytoplasm</location>
    </subcellularLocation>
    <subcellularLocation>
        <location evidence="1">Nucleus</location>
    </subcellularLocation>
</comment>
<keyword evidence="6" id="KW-0810">Translation regulation</keyword>
<evidence type="ECO:0000256" key="6">
    <source>
        <dbReference type="ARBA" id="ARBA00022845"/>
    </source>
</evidence>
<sequence length="153" mass="16887">MGDVAMDVDAQPTLKRKGRGFQHDGGREQELKKEGFDSVDEEGSGSAQRSVEGWIIIVTGVHEEATEEDIMERFNEYGHVKGMHLNLDRRTGFVKGYALVEYDTYKEAKTAIDGENGKDFLGHAIHCDFAFSRGPVGGARVQQNGGGRRGGRR</sequence>
<dbReference type="PRINTS" id="PR01738">
    <property type="entry name" value="RNABINDINGM8"/>
</dbReference>
<dbReference type="GO" id="GO:0005634">
    <property type="term" value="C:nucleus"/>
    <property type="evidence" value="ECO:0007669"/>
    <property type="project" value="UniProtKB-SubCell"/>
</dbReference>
<dbReference type="Proteomes" id="UP000070544">
    <property type="component" value="Unassembled WGS sequence"/>
</dbReference>
<evidence type="ECO:0000256" key="8">
    <source>
        <dbReference type="ARBA" id="ARBA00023187"/>
    </source>
</evidence>
<dbReference type="CDD" id="cd12324">
    <property type="entry name" value="RRM_RBM8"/>
    <property type="match status" value="1"/>
</dbReference>
<evidence type="ECO:0000256" key="7">
    <source>
        <dbReference type="ARBA" id="ARBA00022884"/>
    </source>
</evidence>
<dbReference type="Gene3D" id="3.30.70.330">
    <property type="match status" value="1"/>
</dbReference>
<evidence type="ECO:0000256" key="1">
    <source>
        <dbReference type="ARBA" id="ARBA00004123"/>
    </source>
</evidence>
<dbReference type="OrthoDB" id="15688at2759"/>
<keyword evidence="3" id="KW-0813">Transport</keyword>
<keyword evidence="5" id="KW-0507">mRNA processing</keyword>
<dbReference type="PANTHER" id="PTHR45894">
    <property type="entry name" value="RNA-BINDING PROTEIN 8A"/>
    <property type="match status" value="1"/>
</dbReference>
<organism evidence="14 15">
    <name type="scientific">Gonapodya prolifera (strain JEL478)</name>
    <name type="common">Monoblepharis prolifera</name>
    <dbReference type="NCBI Taxonomy" id="1344416"/>
    <lineage>
        <taxon>Eukaryota</taxon>
        <taxon>Fungi</taxon>
        <taxon>Fungi incertae sedis</taxon>
        <taxon>Chytridiomycota</taxon>
        <taxon>Chytridiomycota incertae sedis</taxon>
        <taxon>Monoblepharidomycetes</taxon>
        <taxon>Monoblepharidales</taxon>
        <taxon>Gonapodyaceae</taxon>
        <taxon>Gonapodya</taxon>
    </lineage>
</organism>
<dbReference type="InterPro" id="IPR000504">
    <property type="entry name" value="RRM_dom"/>
</dbReference>
<keyword evidence="15" id="KW-1185">Reference proteome</keyword>
<dbReference type="EMBL" id="KQ965839">
    <property type="protein sequence ID" value="KXS09996.1"/>
    <property type="molecule type" value="Genomic_DNA"/>
</dbReference>
<evidence type="ECO:0000256" key="11">
    <source>
        <dbReference type="PROSITE-ProRule" id="PRU00176"/>
    </source>
</evidence>
<dbReference type="PROSITE" id="PS50102">
    <property type="entry name" value="RRM"/>
    <property type="match status" value="1"/>
</dbReference>
<dbReference type="GO" id="GO:0003729">
    <property type="term" value="F:mRNA binding"/>
    <property type="evidence" value="ECO:0007669"/>
    <property type="project" value="InterPro"/>
</dbReference>
<keyword evidence="4" id="KW-0963">Cytoplasm</keyword>
<protein>
    <recommendedName>
        <fullName evidence="10">RNA-binding protein 8A</fullName>
    </recommendedName>
</protein>
<evidence type="ECO:0000256" key="3">
    <source>
        <dbReference type="ARBA" id="ARBA00022448"/>
    </source>
</evidence>
<dbReference type="SMART" id="SM00360">
    <property type="entry name" value="RRM"/>
    <property type="match status" value="1"/>
</dbReference>
<reference evidence="14 15" key="1">
    <citation type="journal article" date="2015" name="Genome Biol. Evol.">
        <title>Phylogenomic analyses indicate that early fungi evolved digesting cell walls of algal ancestors of land plants.</title>
        <authorList>
            <person name="Chang Y."/>
            <person name="Wang S."/>
            <person name="Sekimoto S."/>
            <person name="Aerts A.L."/>
            <person name="Choi C."/>
            <person name="Clum A."/>
            <person name="LaButti K.M."/>
            <person name="Lindquist E.A."/>
            <person name="Yee Ngan C."/>
            <person name="Ohm R.A."/>
            <person name="Salamov A.A."/>
            <person name="Grigoriev I.V."/>
            <person name="Spatafora J.W."/>
            <person name="Berbee M.L."/>
        </authorList>
    </citation>
    <scope>NUCLEOTIDE SEQUENCE [LARGE SCALE GENOMIC DNA]</scope>
    <source>
        <strain evidence="14 15">JEL478</strain>
    </source>
</reference>
<keyword evidence="7 11" id="KW-0694">RNA-binding</keyword>
<evidence type="ECO:0000313" key="14">
    <source>
        <dbReference type="EMBL" id="KXS09996.1"/>
    </source>
</evidence>
<evidence type="ECO:0000256" key="12">
    <source>
        <dbReference type="SAM" id="MobiDB-lite"/>
    </source>
</evidence>
<evidence type="ECO:0000256" key="9">
    <source>
        <dbReference type="ARBA" id="ARBA00023242"/>
    </source>
</evidence>
<proteinExistence type="predicted"/>
<feature type="region of interest" description="Disordered" evidence="12">
    <location>
        <begin position="1"/>
        <end position="47"/>
    </location>
</feature>
<keyword evidence="8" id="KW-0508">mRNA splicing</keyword>
<dbReference type="InterPro" id="IPR008111">
    <property type="entry name" value="RNA-bd_8"/>
</dbReference>
<evidence type="ECO:0000256" key="10">
    <source>
        <dbReference type="ARBA" id="ARBA00077711"/>
    </source>
</evidence>
<dbReference type="InterPro" id="IPR012677">
    <property type="entry name" value="Nucleotide-bd_a/b_plait_sf"/>
</dbReference>
<dbReference type="GO" id="GO:0006417">
    <property type="term" value="P:regulation of translation"/>
    <property type="evidence" value="ECO:0007669"/>
    <property type="project" value="UniProtKB-KW"/>
</dbReference>
<feature type="compositionally biased region" description="Basic and acidic residues" evidence="12">
    <location>
        <begin position="21"/>
        <end position="36"/>
    </location>
</feature>
<gene>
    <name evidence="14" type="ORF">M427DRAFT_63052</name>
</gene>